<organism evidence="1 2">
    <name type="scientific">Mesorhizobium waimense</name>
    <dbReference type="NCBI Taxonomy" id="1300307"/>
    <lineage>
        <taxon>Bacteria</taxon>
        <taxon>Pseudomonadati</taxon>
        <taxon>Pseudomonadota</taxon>
        <taxon>Alphaproteobacteria</taxon>
        <taxon>Hyphomicrobiales</taxon>
        <taxon>Phyllobacteriaceae</taxon>
        <taxon>Mesorhizobium</taxon>
    </lineage>
</organism>
<dbReference type="Proteomes" id="UP000272706">
    <property type="component" value="Unassembled WGS sequence"/>
</dbReference>
<protein>
    <submittedName>
        <fullName evidence="1">Uncharacterized protein</fullName>
    </submittedName>
</protein>
<name>A0A3A5KFQ9_9HYPH</name>
<dbReference type="AlphaFoldDB" id="A0A3A5KFQ9"/>
<keyword evidence="2" id="KW-1185">Reference proteome</keyword>
<evidence type="ECO:0000313" key="2">
    <source>
        <dbReference type="Proteomes" id="UP000272706"/>
    </source>
</evidence>
<proteinExistence type="predicted"/>
<accession>A0A3A5KFQ9</accession>
<sequence length="122" mass="13461">MVVIHFADRFRRVSGPRSRARTHNQWPTIAAVQTAAGEFDGKRLASYRDEPAEHAFDGVSVVVEDRREAVLPSPAAFGGMAAGFDQAAGRVRIITLVGLQYPGVWQTFQWLGSPSNQRPGRR</sequence>
<dbReference type="EMBL" id="QZWZ01000030">
    <property type="protein sequence ID" value="RJT31456.1"/>
    <property type="molecule type" value="Genomic_DNA"/>
</dbReference>
<evidence type="ECO:0000313" key="1">
    <source>
        <dbReference type="EMBL" id="RJT31456.1"/>
    </source>
</evidence>
<comment type="caution">
    <text evidence="1">The sequence shown here is derived from an EMBL/GenBank/DDBJ whole genome shotgun (WGS) entry which is preliminary data.</text>
</comment>
<gene>
    <name evidence="1" type="ORF">D3227_28375</name>
</gene>
<reference evidence="1 2" key="1">
    <citation type="submission" date="2018-09" db="EMBL/GenBank/DDBJ databases">
        <title>Mesorhizobium carmichaelinearum sp. nov. isolated from Carmichaelinea spp. root nodules in New Zealand.</title>
        <authorList>
            <person name="De Meyer S.E."/>
        </authorList>
    </citation>
    <scope>NUCLEOTIDE SEQUENCE [LARGE SCALE GENOMIC DNA]</scope>
    <source>
        <strain evidence="1 2">ICMP19557</strain>
    </source>
</reference>